<dbReference type="InterPro" id="IPR019399">
    <property type="entry name" value="Parkin_co-regulated_protein"/>
</dbReference>
<dbReference type="InterPro" id="IPR016024">
    <property type="entry name" value="ARM-type_fold"/>
</dbReference>
<protein>
    <submittedName>
        <fullName evidence="3">Parkin coregulated gene protein homolog</fullName>
    </submittedName>
</protein>
<dbReference type="InterPro" id="IPR011989">
    <property type="entry name" value="ARM-like"/>
</dbReference>
<reference evidence="1 2" key="2">
    <citation type="submission" date="2018-11" db="EMBL/GenBank/DDBJ databases">
        <authorList>
            <consortium name="Pathogen Informatics"/>
        </authorList>
    </citation>
    <scope>NUCLEOTIDE SEQUENCE [LARGE SCALE GENOMIC DNA]</scope>
    <source>
        <strain evidence="1 2">Egypt</strain>
    </source>
</reference>
<dbReference type="PANTHER" id="PTHR21207">
    <property type="entry name" value="PARKIN COREGULATED GENE PROTEIN PARK2 COREGULATED"/>
    <property type="match status" value="1"/>
</dbReference>
<accession>A0A183AFH9</accession>
<organism evidence="3">
    <name type="scientific">Echinostoma caproni</name>
    <dbReference type="NCBI Taxonomy" id="27848"/>
    <lineage>
        <taxon>Eukaryota</taxon>
        <taxon>Metazoa</taxon>
        <taxon>Spiralia</taxon>
        <taxon>Lophotrochozoa</taxon>
        <taxon>Platyhelminthes</taxon>
        <taxon>Trematoda</taxon>
        <taxon>Digenea</taxon>
        <taxon>Plagiorchiida</taxon>
        <taxon>Echinostomata</taxon>
        <taxon>Echinostomatoidea</taxon>
        <taxon>Echinostomatidae</taxon>
        <taxon>Echinostoma</taxon>
    </lineage>
</organism>
<dbReference type="AlphaFoldDB" id="A0A183AFH9"/>
<dbReference type="GO" id="GO:0030544">
    <property type="term" value="F:Hsp70 protein binding"/>
    <property type="evidence" value="ECO:0007669"/>
    <property type="project" value="TreeGrafter"/>
</dbReference>
<evidence type="ECO:0000313" key="3">
    <source>
        <dbReference type="WBParaSite" id="ECPE_0000572701-mRNA-1"/>
    </source>
</evidence>
<keyword evidence="2" id="KW-1185">Reference proteome</keyword>
<evidence type="ECO:0000313" key="2">
    <source>
        <dbReference type="Proteomes" id="UP000272942"/>
    </source>
</evidence>
<dbReference type="Gene3D" id="1.25.10.10">
    <property type="entry name" value="Leucine-rich Repeat Variant"/>
    <property type="match status" value="1"/>
</dbReference>
<reference evidence="3" key="1">
    <citation type="submission" date="2016-06" db="UniProtKB">
        <authorList>
            <consortium name="WormBaseParasite"/>
        </authorList>
    </citation>
    <scope>IDENTIFICATION</scope>
</reference>
<name>A0A183AFH9_9TREM</name>
<evidence type="ECO:0000313" key="1">
    <source>
        <dbReference type="EMBL" id="VDP76338.1"/>
    </source>
</evidence>
<gene>
    <name evidence="1" type="ORF">ECPE_LOCUS5714</name>
</gene>
<dbReference type="Proteomes" id="UP000272942">
    <property type="component" value="Unassembled WGS sequence"/>
</dbReference>
<dbReference type="GO" id="GO:0051879">
    <property type="term" value="F:Hsp90 protein binding"/>
    <property type="evidence" value="ECO:0007669"/>
    <property type="project" value="TreeGrafter"/>
</dbReference>
<proteinExistence type="predicted"/>
<dbReference type="OrthoDB" id="5954824at2759"/>
<dbReference type="WBParaSite" id="ECPE_0000572701-mRNA-1">
    <property type="protein sequence ID" value="ECPE_0000572701-mRNA-1"/>
    <property type="gene ID" value="ECPE_0000572701"/>
</dbReference>
<dbReference type="SUPFAM" id="SSF48371">
    <property type="entry name" value="ARM repeat"/>
    <property type="match status" value="1"/>
</dbReference>
<dbReference type="PANTHER" id="PTHR21207:SF2">
    <property type="entry name" value="PARKIN COREGULATED GENE PROTEIN"/>
    <property type="match status" value="1"/>
</dbReference>
<dbReference type="EMBL" id="UZAN01042590">
    <property type="protein sequence ID" value="VDP76338.1"/>
    <property type="molecule type" value="Genomic_DNA"/>
</dbReference>
<sequence>MAAFKIIIDCLGILYHILQTPPLVFTELRIQMPRRYPLLGTNDTQCTKCQRAFDYRAEQAIWDIGCPSKLRETLPLRTSVFRKNLHGGKYPFALDHSSSPSVPRLAWATEIQNLDFALLMPELIEGLTDNERAIHAIALNAITDLLKHGPLEKMIDALPNITIATKKVMAMNNVEMNRRIIEVLKRICKIQSGIGPDLAFYMREILEPLNYYFEKNHNQADQIVYKEQLHKDIYDQLDEVIKLFLRISGPEIDTAERNIKRAIPTYQINREPQ</sequence>
<dbReference type="Pfam" id="PF10274">
    <property type="entry name" value="ParcG"/>
    <property type="match status" value="1"/>
</dbReference>